<reference evidence="4" key="1">
    <citation type="journal article" date="2014" name="Int. J. Syst. Evol. Microbiol.">
        <title>Complete genome sequence of Corynebacterium casei LMG S-19264T (=DSM 44701T), isolated from a smear-ripened cheese.</title>
        <authorList>
            <consortium name="US DOE Joint Genome Institute (JGI-PGF)"/>
            <person name="Walter F."/>
            <person name="Albersmeier A."/>
            <person name="Kalinowski J."/>
            <person name="Ruckert C."/>
        </authorList>
    </citation>
    <scope>NUCLEOTIDE SEQUENCE</scope>
    <source>
        <strain evidence="4">CGMCC 1.15290</strain>
    </source>
</reference>
<evidence type="ECO:0000313" key="5">
    <source>
        <dbReference type="Proteomes" id="UP000627292"/>
    </source>
</evidence>
<evidence type="ECO:0008006" key="6">
    <source>
        <dbReference type="Google" id="ProtNLM"/>
    </source>
</evidence>
<keyword evidence="1" id="KW-0802">TPR repeat</keyword>
<keyword evidence="3" id="KW-0472">Membrane</keyword>
<dbReference type="InterPro" id="IPR019734">
    <property type="entry name" value="TPR_rpt"/>
</dbReference>
<evidence type="ECO:0000256" key="1">
    <source>
        <dbReference type="PROSITE-ProRule" id="PRU00339"/>
    </source>
</evidence>
<dbReference type="InterPro" id="IPR011990">
    <property type="entry name" value="TPR-like_helical_dom_sf"/>
</dbReference>
<gene>
    <name evidence="4" type="ORF">GCM10011379_50380</name>
</gene>
<comment type="caution">
    <text evidence="4">The sequence shown here is derived from an EMBL/GenBank/DDBJ whole genome shotgun (WGS) entry which is preliminary data.</text>
</comment>
<dbReference type="PANTHER" id="PTHR10098">
    <property type="entry name" value="RAPSYN-RELATED"/>
    <property type="match status" value="1"/>
</dbReference>
<evidence type="ECO:0000313" key="4">
    <source>
        <dbReference type="EMBL" id="GGH80064.1"/>
    </source>
</evidence>
<feature type="transmembrane region" description="Helical" evidence="3">
    <location>
        <begin position="322"/>
        <end position="343"/>
    </location>
</feature>
<reference evidence="4" key="2">
    <citation type="submission" date="2020-09" db="EMBL/GenBank/DDBJ databases">
        <authorList>
            <person name="Sun Q."/>
            <person name="Zhou Y."/>
        </authorList>
    </citation>
    <scope>NUCLEOTIDE SEQUENCE</scope>
    <source>
        <strain evidence="4">CGMCC 1.15290</strain>
    </source>
</reference>
<evidence type="ECO:0000256" key="2">
    <source>
        <dbReference type="SAM" id="Coils"/>
    </source>
</evidence>
<keyword evidence="3" id="KW-0812">Transmembrane</keyword>
<dbReference type="Pfam" id="PF13374">
    <property type="entry name" value="TPR_10"/>
    <property type="match status" value="1"/>
</dbReference>
<dbReference type="SUPFAM" id="SSF48452">
    <property type="entry name" value="TPR-like"/>
    <property type="match status" value="2"/>
</dbReference>
<evidence type="ECO:0000256" key="3">
    <source>
        <dbReference type="SAM" id="Phobius"/>
    </source>
</evidence>
<dbReference type="Gene3D" id="1.25.40.10">
    <property type="entry name" value="Tetratricopeptide repeat domain"/>
    <property type="match status" value="2"/>
</dbReference>
<sequence>MLLCCGITVCGQDYFSKQEEPGRRQGGAPDSVFLHLKAAYDKAMEDKQFTAAAQSLQQLGQLCYHLGHYAQALDFHLQANDLFARENKPNLLAHNLNDIGTLYYYNKQSDAALAQFEKALQLYTEAGNANGLAVTYGNIGHWYEKKLLHDSAFYFQQRALQQYEKTRNVPGMAEIYEHIGSIYEDLEKYDSASLYFHKALNLYTQAKDELAVIGIYNNLGDVLRKTGQYQQSLRYSYTAAALSTAAKENYQLQSAYRDIAKAWHLLNRDDSSFYYQELSRKYLLDIYSAENSKQIAFLQVMNDTEKKDREILQLKSDHRNTVVLTVASIIVIVLLVILGFLVISRQRLKIKNEQTLHQQQKSVFETQRELMESELKNKQLQEENLKQDLDQKARELSIHTLHVIQKNQVLEDLSAQLEAMVKDDRRDQKKQLQQIILQINRNFDHDQYWGEFKSVFEQVHQSFFDNLKNYADSLTANDLKLVSLIKLNLSPTEISTLLGISQDSLKVARYRLRKKINMPREENLNVFIQSL</sequence>
<dbReference type="GO" id="GO:0006355">
    <property type="term" value="P:regulation of DNA-templated transcription"/>
    <property type="evidence" value="ECO:0007669"/>
    <property type="project" value="InterPro"/>
</dbReference>
<organism evidence="4 5">
    <name type="scientific">Filimonas zeae</name>
    <dbReference type="NCBI Taxonomy" id="1737353"/>
    <lineage>
        <taxon>Bacteria</taxon>
        <taxon>Pseudomonadati</taxon>
        <taxon>Bacteroidota</taxon>
        <taxon>Chitinophagia</taxon>
        <taxon>Chitinophagales</taxon>
        <taxon>Chitinophagaceae</taxon>
        <taxon>Filimonas</taxon>
    </lineage>
</organism>
<dbReference type="EMBL" id="BMIB01000005">
    <property type="protein sequence ID" value="GGH80064.1"/>
    <property type="molecule type" value="Genomic_DNA"/>
</dbReference>
<dbReference type="Pfam" id="PF13181">
    <property type="entry name" value="TPR_8"/>
    <property type="match status" value="1"/>
</dbReference>
<dbReference type="Proteomes" id="UP000627292">
    <property type="component" value="Unassembled WGS sequence"/>
</dbReference>
<feature type="repeat" description="TPR" evidence="1">
    <location>
        <begin position="173"/>
        <end position="206"/>
    </location>
</feature>
<dbReference type="GO" id="GO:0003677">
    <property type="term" value="F:DNA binding"/>
    <property type="evidence" value="ECO:0007669"/>
    <property type="project" value="InterPro"/>
</dbReference>
<name>A0A917J4H4_9BACT</name>
<keyword evidence="3" id="KW-1133">Transmembrane helix</keyword>
<dbReference type="InterPro" id="IPR016032">
    <property type="entry name" value="Sig_transdc_resp-reg_C-effctor"/>
</dbReference>
<keyword evidence="5" id="KW-1185">Reference proteome</keyword>
<accession>A0A917J4H4</accession>
<dbReference type="SUPFAM" id="SSF46894">
    <property type="entry name" value="C-terminal effector domain of the bipartite response regulators"/>
    <property type="match status" value="1"/>
</dbReference>
<feature type="coiled-coil region" evidence="2">
    <location>
        <begin position="363"/>
        <end position="395"/>
    </location>
</feature>
<dbReference type="Pfam" id="PF13424">
    <property type="entry name" value="TPR_12"/>
    <property type="match status" value="1"/>
</dbReference>
<dbReference type="SMART" id="SM00028">
    <property type="entry name" value="TPR"/>
    <property type="match status" value="5"/>
</dbReference>
<keyword evidence="2" id="KW-0175">Coiled coil</keyword>
<feature type="repeat" description="TPR" evidence="1">
    <location>
        <begin position="93"/>
        <end position="126"/>
    </location>
</feature>
<protein>
    <recommendedName>
        <fullName evidence="6">Tetratricopeptide repeat protein</fullName>
    </recommendedName>
</protein>
<dbReference type="PROSITE" id="PS50005">
    <property type="entry name" value="TPR"/>
    <property type="match status" value="2"/>
</dbReference>
<proteinExistence type="predicted"/>
<dbReference type="AlphaFoldDB" id="A0A917J4H4"/>